<gene>
    <name evidence="5" type="ORF">HII31_05491</name>
</gene>
<protein>
    <submittedName>
        <fullName evidence="5">Bifunctional epoxide hydrolase 2</fullName>
    </submittedName>
</protein>
<dbReference type="Pfam" id="PF00561">
    <property type="entry name" value="Abhydrolase_1"/>
    <property type="match status" value="1"/>
</dbReference>
<dbReference type="AlphaFoldDB" id="A0A8H6RM41"/>
<dbReference type="SUPFAM" id="SSF53474">
    <property type="entry name" value="alpha/beta-Hydrolases"/>
    <property type="match status" value="1"/>
</dbReference>
<dbReference type="PRINTS" id="PR00412">
    <property type="entry name" value="EPOXHYDRLASE"/>
</dbReference>
<dbReference type="EMBL" id="JABCIY010000092">
    <property type="protein sequence ID" value="KAF7193147.1"/>
    <property type="molecule type" value="Genomic_DNA"/>
</dbReference>
<dbReference type="GO" id="GO:0016787">
    <property type="term" value="F:hydrolase activity"/>
    <property type="evidence" value="ECO:0007669"/>
    <property type="project" value="UniProtKB-KW"/>
</dbReference>
<keyword evidence="6" id="KW-1185">Reference proteome</keyword>
<dbReference type="InterPro" id="IPR000073">
    <property type="entry name" value="AB_hydrolase_1"/>
</dbReference>
<dbReference type="InterPro" id="IPR029058">
    <property type="entry name" value="AB_hydrolase_fold"/>
</dbReference>
<evidence type="ECO:0000313" key="5">
    <source>
        <dbReference type="EMBL" id="KAF7193147.1"/>
    </source>
</evidence>
<evidence type="ECO:0000259" key="4">
    <source>
        <dbReference type="Pfam" id="PF00561"/>
    </source>
</evidence>
<name>A0A8H6RM41_9PEZI</name>
<comment type="caution">
    <text evidence="5">The sequence shown here is derived from an EMBL/GenBank/DDBJ whole genome shotgun (WGS) entry which is preliminary data.</text>
</comment>
<reference evidence="5" key="1">
    <citation type="submission" date="2020-04" db="EMBL/GenBank/DDBJ databases">
        <title>Draft genome resource of the tomato pathogen Pseudocercospora fuligena.</title>
        <authorList>
            <person name="Zaccaron A."/>
        </authorList>
    </citation>
    <scope>NUCLEOTIDE SEQUENCE</scope>
    <source>
        <strain evidence="5">PF001</strain>
    </source>
</reference>
<evidence type="ECO:0000256" key="2">
    <source>
        <dbReference type="ARBA" id="ARBA00038334"/>
    </source>
</evidence>
<dbReference type="OrthoDB" id="408373at2759"/>
<evidence type="ECO:0000256" key="1">
    <source>
        <dbReference type="ARBA" id="ARBA00022801"/>
    </source>
</evidence>
<feature type="domain" description="AB hydrolase-1" evidence="4">
    <location>
        <begin position="57"/>
        <end position="338"/>
    </location>
</feature>
<evidence type="ECO:0000313" key="6">
    <source>
        <dbReference type="Proteomes" id="UP000660729"/>
    </source>
</evidence>
<dbReference type="PANTHER" id="PTHR43329">
    <property type="entry name" value="EPOXIDE HYDROLASE"/>
    <property type="match status" value="1"/>
</dbReference>
<feature type="signal peptide" evidence="3">
    <location>
        <begin position="1"/>
        <end position="19"/>
    </location>
</feature>
<evidence type="ECO:0000256" key="3">
    <source>
        <dbReference type="SAM" id="SignalP"/>
    </source>
</evidence>
<dbReference type="InterPro" id="IPR000639">
    <property type="entry name" value="Epox_hydrolase-like"/>
</dbReference>
<feature type="chain" id="PRO_5034881846" evidence="3">
    <location>
        <begin position="20"/>
        <end position="356"/>
    </location>
</feature>
<proteinExistence type="inferred from homology"/>
<dbReference type="Proteomes" id="UP000660729">
    <property type="component" value="Unassembled WGS sequence"/>
</dbReference>
<dbReference type="Gene3D" id="3.40.50.1820">
    <property type="entry name" value="alpha/beta hydrolase"/>
    <property type="match status" value="1"/>
</dbReference>
<accession>A0A8H6RM41</accession>
<keyword evidence="1 5" id="KW-0378">Hydrolase</keyword>
<sequence>MFRSLGLLLHFTLLVASRAINITTPGLVPGTTSHYAQVGGHTYYYMRSRPAGEYKGTIFLFHGYPDFSYGWRNQIPYLTSLGYQVIAPDMLGYSETDSPKELSQWAKKKLSADMAQLADQIVPGEQIIVGGHDWGVGIAYKMPIWYPDLVKAFFTVSVPYAWVFKVSGAPYVDLSVSVENGTYPLLGYQLQWRDFAWERNFQSRAQIRDLLNGMYGGLTQDNQSAFSPYNGYDLDQLPTLQPTQLVNSTTLDIYVENFAKQGFRGPDNWYRVYQMDWEDERPIADRAESVLYTMPALFLGTSLDAIFPKSSWANMSRYFDNLTIDPLEAGHWVLWEQPDAANEILGRWLNLTVVSS</sequence>
<comment type="similarity">
    <text evidence="2">Belongs to the AB hydrolase superfamily. Epoxide hydrolase family.</text>
</comment>
<organism evidence="5 6">
    <name type="scientific">Pseudocercospora fuligena</name>
    <dbReference type="NCBI Taxonomy" id="685502"/>
    <lineage>
        <taxon>Eukaryota</taxon>
        <taxon>Fungi</taxon>
        <taxon>Dikarya</taxon>
        <taxon>Ascomycota</taxon>
        <taxon>Pezizomycotina</taxon>
        <taxon>Dothideomycetes</taxon>
        <taxon>Dothideomycetidae</taxon>
        <taxon>Mycosphaerellales</taxon>
        <taxon>Mycosphaerellaceae</taxon>
        <taxon>Pseudocercospora</taxon>
    </lineage>
</organism>
<keyword evidence="3" id="KW-0732">Signal</keyword>